<accession>A0A562Q6W8</accession>
<feature type="transmembrane region" description="Helical" evidence="2">
    <location>
        <begin position="26"/>
        <end position="47"/>
    </location>
</feature>
<feature type="region of interest" description="Disordered" evidence="1">
    <location>
        <begin position="1"/>
        <end position="22"/>
    </location>
</feature>
<reference evidence="3 4" key="1">
    <citation type="journal article" date="2015" name="Stand. Genomic Sci.">
        <title>Genomic Encyclopedia of Bacterial and Archaeal Type Strains, Phase III: the genomes of soil and plant-associated and newly described type strains.</title>
        <authorList>
            <person name="Whitman W.B."/>
            <person name="Woyke T."/>
            <person name="Klenk H.P."/>
            <person name="Zhou Y."/>
            <person name="Lilburn T.G."/>
            <person name="Beck B.J."/>
            <person name="De Vos P."/>
            <person name="Vandamme P."/>
            <person name="Eisen J.A."/>
            <person name="Garrity G."/>
            <person name="Hugenholtz P."/>
            <person name="Kyrpides N.C."/>
        </authorList>
    </citation>
    <scope>NUCLEOTIDE SEQUENCE [LARGE SCALE GENOMIC DNA]</scope>
    <source>
        <strain evidence="3 4">CGMCC 1.6858</strain>
    </source>
</reference>
<dbReference type="EMBL" id="VLKY01000011">
    <property type="protein sequence ID" value="TWI52473.1"/>
    <property type="molecule type" value="Genomic_DNA"/>
</dbReference>
<keyword evidence="2" id="KW-0472">Membrane</keyword>
<evidence type="ECO:0000256" key="2">
    <source>
        <dbReference type="SAM" id="Phobius"/>
    </source>
</evidence>
<organism evidence="3 4">
    <name type="scientific">Pseudomonas duriflava</name>
    <dbReference type="NCBI Taxonomy" id="459528"/>
    <lineage>
        <taxon>Bacteria</taxon>
        <taxon>Pseudomonadati</taxon>
        <taxon>Pseudomonadota</taxon>
        <taxon>Gammaproteobacteria</taxon>
        <taxon>Pseudomonadales</taxon>
        <taxon>Pseudomonadaceae</taxon>
        <taxon>Pseudomonas</taxon>
    </lineage>
</organism>
<comment type="caution">
    <text evidence="3">The sequence shown here is derived from an EMBL/GenBank/DDBJ whole genome shotgun (WGS) entry which is preliminary data.</text>
</comment>
<proteinExistence type="predicted"/>
<evidence type="ECO:0000313" key="3">
    <source>
        <dbReference type="EMBL" id="TWI52473.1"/>
    </source>
</evidence>
<keyword evidence="2" id="KW-1133">Transmembrane helix</keyword>
<protein>
    <submittedName>
        <fullName evidence="3">Uncharacterized protein</fullName>
    </submittedName>
</protein>
<dbReference type="AlphaFoldDB" id="A0A562Q6W8"/>
<keyword evidence="2" id="KW-0812">Transmembrane</keyword>
<feature type="compositionally biased region" description="Polar residues" evidence="1">
    <location>
        <begin position="1"/>
        <end position="10"/>
    </location>
</feature>
<sequence>MSNKSASTIHLHTDEPEPPPSKKGCLGLMLGAVIFIFAILGGLIYLFTRGPSPEVQANEQRTIQACEQRASAPDTSEAERFSIGESCREMRKQYVKKYGKEPGV</sequence>
<evidence type="ECO:0000256" key="1">
    <source>
        <dbReference type="SAM" id="MobiDB-lite"/>
    </source>
</evidence>
<name>A0A562Q6W8_9PSED</name>
<evidence type="ECO:0000313" key="4">
    <source>
        <dbReference type="Proteomes" id="UP000316905"/>
    </source>
</evidence>
<dbReference type="Proteomes" id="UP000316905">
    <property type="component" value="Unassembled WGS sequence"/>
</dbReference>
<gene>
    <name evidence="3" type="ORF">IQ22_03242</name>
</gene>
<dbReference type="RefSeq" id="WP_145143724.1">
    <property type="nucleotide sequence ID" value="NZ_VLKY01000011.1"/>
</dbReference>
<keyword evidence="4" id="KW-1185">Reference proteome</keyword>
<dbReference type="OrthoDB" id="6896843at2"/>